<keyword evidence="7" id="KW-1185">Reference proteome</keyword>
<dbReference type="SUPFAM" id="SSF56519">
    <property type="entry name" value="Penicillin binding protein dimerisation domain"/>
    <property type="match status" value="1"/>
</dbReference>
<comment type="similarity">
    <text evidence="2">Belongs to the transpeptidase family.</text>
</comment>
<evidence type="ECO:0000313" key="6">
    <source>
        <dbReference type="EMBL" id="NKE08877.1"/>
    </source>
</evidence>
<dbReference type="Pfam" id="PF03717">
    <property type="entry name" value="PBP_dimer"/>
    <property type="match status" value="1"/>
</dbReference>
<dbReference type="InterPro" id="IPR050515">
    <property type="entry name" value="Beta-lactam/transpept"/>
</dbReference>
<dbReference type="Proteomes" id="UP000521379">
    <property type="component" value="Unassembled WGS sequence"/>
</dbReference>
<dbReference type="InterPro" id="IPR012338">
    <property type="entry name" value="Beta-lactam/transpept-like"/>
</dbReference>
<dbReference type="Pfam" id="PF00905">
    <property type="entry name" value="Transpeptidase"/>
    <property type="match status" value="1"/>
</dbReference>
<protein>
    <submittedName>
        <fullName evidence="6">Penicillin-binding protein 2</fullName>
    </submittedName>
</protein>
<dbReference type="AlphaFoldDB" id="A0A846TUD6"/>
<dbReference type="PANTHER" id="PTHR30627:SF1">
    <property type="entry name" value="PEPTIDOGLYCAN D,D-TRANSPEPTIDASE FTSI"/>
    <property type="match status" value="1"/>
</dbReference>
<dbReference type="InterPro" id="IPR036138">
    <property type="entry name" value="PBP_dimer_sf"/>
</dbReference>
<organism evidence="6 7">
    <name type="scientific">Kocuria subflava</name>
    <dbReference type="NCBI Taxonomy" id="1736139"/>
    <lineage>
        <taxon>Bacteria</taxon>
        <taxon>Bacillati</taxon>
        <taxon>Actinomycetota</taxon>
        <taxon>Actinomycetes</taxon>
        <taxon>Micrococcales</taxon>
        <taxon>Micrococcaceae</taxon>
        <taxon>Kocuria</taxon>
    </lineage>
</organism>
<dbReference type="SUPFAM" id="SSF56601">
    <property type="entry name" value="beta-lactamase/transpeptidase-like"/>
    <property type="match status" value="1"/>
</dbReference>
<comment type="caution">
    <text evidence="6">The sequence shown here is derived from an EMBL/GenBank/DDBJ whole genome shotgun (WGS) entry which is preliminary data.</text>
</comment>
<keyword evidence="3" id="KW-0472">Membrane</keyword>
<sequence length="593" mass="63417">MQRPASRREFIGLAIGLFALVLLALRLVWVQGFDLSGRAASAENARLRQERLPALRGEIVDRTGAVMARSIQRYDIAVDQTLVQDIIMRNPDGTTRTVSVLETIQNLADILHISDDDVRDALDGDANFQYLFRSATPEQWNAVRELQLGYVTAEPVSQRSYPNGQLGGSVVGFMGGDGDALAGIELSQNDVLSGEDGSRTFEISADGVRIPVAPQDEVSAVDGGSVQLTIDRDVQYYAQEAVAARVKELDAEWGTAVVLRVSDGQVLALADSTMVDPNEPGRTENEGDYSPRAVAAAVEPGSTEKTLTASAAIEEGKAEPLSEVPVPAELTIDGQTFTDSFNHGAEDRTFAGIVADSMNTGTVEVGSRLSPEQRHTWLKNFGIGDLTGIEIPGETMGLLADWTAWDTRQQYTVLFGQGLSQSPLRTATIYQTVANDGVLVEPRVVLSTTDATGNTTQAPTPEPRRVISSETAAQVLEIMETVVTVGGAPDAAVEGYRVGGKSGTAEAPGDQGGYDGYTTSFVGMAPMEDPQYVVAVTLQRPKGDVRTIGASGVFSRIMGDVLKHYGVSPSTTEPVALDKFFGKDADRNDENRD</sequence>
<evidence type="ECO:0000259" key="4">
    <source>
        <dbReference type="Pfam" id="PF00905"/>
    </source>
</evidence>
<name>A0A846TUD6_9MICC</name>
<dbReference type="Gene3D" id="3.40.710.10">
    <property type="entry name" value="DD-peptidase/beta-lactamase superfamily"/>
    <property type="match status" value="1"/>
</dbReference>
<feature type="domain" description="Penicillin-binding protein dimerisation" evidence="5">
    <location>
        <begin position="52"/>
        <end position="210"/>
    </location>
</feature>
<gene>
    <name evidence="6" type="ORF">GTW58_02715</name>
</gene>
<dbReference type="InterPro" id="IPR005311">
    <property type="entry name" value="PBP_dimer"/>
</dbReference>
<dbReference type="Gene3D" id="3.90.1310.10">
    <property type="entry name" value="Penicillin-binding protein 2a (Domain 2)"/>
    <property type="match status" value="1"/>
</dbReference>
<dbReference type="PANTHER" id="PTHR30627">
    <property type="entry name" value="PEPTIDOGLYCAN D,D-TRANSPEPTIDASE"/>
    <property type="match status" value="1"/>
</dbReference>
<reference evidence="6 7" key="1">
    <citation type="submission" date="2020-02" db="EMBL/GenBank/DDBJ databases">
        <authorList>
            <person name="Sun Q."/>
        </authorList>
    </citation>
    <scope>NUCLEOTIDE SEQUENCE [LARGE SCALE GENOMIC DNA]</scope>
    <source>
        <strain evidence="6 7">YIM 13062</strain>
    </source>
</reference>
<dbReference type="EMBL" id="JAAVUN010000003">
    <property type="protein sequence ID" value="NKE08877.1"/>
    <property type="molecule type" value="Genomic_DNA"/>
</dbReference>
<accession>A0A846TUD6</accession>
<evidence type="ECO:0000313" key="7">
    <source>
        <dbReference type="Proteomes" id="UP000521379"/>
    </source>
</evidence>
<dbReference type="InterPro" id="IPR001460">
    <property type="entry name" value="PCN-bd_Tpept"/>
</dbReference>
<evidence type="ECO:0000256" key="2">
    <source>
        <dbReference type="ARBA" id="ARBA00007171"/>
    </source>
</evidence>
<dbReference type="GO" id="GO:0071555">
    <property type="term" value="P:cell wall organization"/>
    <property type="evidence" value="ECO:0007669"/>
    <property type="project" value="TreeGrafter"/>
</dbReference>
<dbReference type="GO" id="GO:0008658">
    <property type="term" value="F:penicillin binding"/>
    <property type="evidence" value="ECO:0007669"/>
    <property type="project" value="InterPro"/>
</dbReference>
<evidence type="ECO:0000256" key="1">
    <source>
        <dbReference type="ARBA" id="ARBA00004370"/>
    </source>
</evidence>
<dbReference type="Gene3D" id="3.30.450.330">
    <property type="match status" value="1"/>
</dbReference>
<evidence type="ECO:0000259" key="5">
    <source>
        <dbReference type="Pfam" id="PF03717"/>
    </source>
</evidence>
<evidence type="ECO:0000256" key="3">
    <source>
        <dbReference type="ARBA" id="ARBA00023136"/>
    </source>
</evidence>
<proteinExistence type="inferred from homology"/>
<comment type="subcellular location">
    <subcellularLocation>
        <location evidence="1">Membrane</location>
    </subcellularLocation>
</comment>
<dbReference type="GO" id="GO:0005886">
    <property type="term" value="C:plasma membrane"/>
    <property type="evidence" value="ECO:0007669"/>
    <property type="project" value="TreeGrafter"/>
</dbReference>
<feature type="domain" description="Penicillin-binding protein transpeptidase" evidence="4">
    <location>
        <begin position="254"/>
        <end position="543"/>
    </location>
</feature>